<evidence type="ECO:0000259" key="1">
    <source>
        <dbReference type="Pfam" id="PF12867"/>
    </source>
</evidence>
<dbReference type="Proteomes" id="UP000198724">
    <property type="component" value="Unassembled WGS sequence"/>
</dbReference>
<dbReference type="RefSeq" id="WP_245756271.1">
    <property type="nucleotide sequence ID" value="NZ_FOOT01000006.1"/>
</dbReference>
<dbReference type="Pfam" id="PF12867">
    <property type="entry name" value="DinB_2"/>
    <property type="match status" value="1"/>
</dbReference>
<dbReference type="Gene3D" id="1.20.120.450">
    <property type="entry name" value="dinb family like domain"/>
    <property type="match status" value="1"/>
</dbReference>
<name>A0A1I2XFN6_9BACT</name>
<dbReference type="InterPro" id="IPR024775">
    <property type="entry name" value="DinB-like"/>
</dbReference>
<evidence type="ECO:0000313" key="3">
    <source>
        <dbReference type="Proteomes" id="UP000198724"/>
    </source>
</evidence>
<feature type="domain" description="DinB-like" evidence="1">
    <location>
        <begin position="23"/>
        <end position="178"/>
    </location>
</feature>
<proteinExistence type="predicted"/>
<dbReference type="EMBL" id="FOOT01000006">
    <property type="protein sequence ID" value="SFH12310.1"/>
    <property type="molecule type" value="Genomic_DNA"/>
</dbReference>
<reference evidence="3" key="1">
    <citation type="submission" date="2016-10" db="EMBL/GenBank/DDBJ databases">
        <authorList>
            <person name="Varghese N."/>
            <person name="Submissions S."/>
        </authorList>
    </citation>
    <scope>NUCLEOTIDE SEQUENCE [LARGE SCALE GENOMIC DNA]</scope>
    <source>
        <strain evidence="3">LP51</strain>
    </source>
</reference>
<evidence type="ECO:0000313" key="2">
    <source>
        <dbReference type="EMBL" id="SFH12310.1"/>
    </source>
</evidence>
<gene>
    <name evidence="2" type="ORF">SAMN05421739_10629</name>
</gene>
<organism evidence="2 3">
    <name type="scientific">Pontibacter chinhatensis</name>
    <dbReference type="NCBI Taxonomy" id="1436961"/>
    <lineage>
        <taxon>Bacteria</taxon>
        <taxon>Pseudomonadati</taxon>
        <taxon>Bacteroidota</taxon>
        <taxon>Cytophagia</taxon>
        <taxon>Cytophagales</taxon>
        <taxon>Hymenobacteraceae</taxon>
        <taxon>Pontibacter</taxon>
    </lineage>
</organism>
<dbReference type="SUPFAM" id="SSF109854">
    <property type="entry name" value="DinB/YfiT-like putative metalloenzymes"/>
    <property type="match status" value="1"/>
</dbReference>
<dbReference type="InterPro" id="IPR034660">
    <property type="entry name" value="DinB/YfiT-like"/>
</dbReference>
<protein>
    <submittedName>
        <fullName evidence="2">DinB superfamily protein</fullName>
    </submittedName>
</protein>
<dbReference type="STRING" id="1436961.SAMN05421739_10629"/>
<accession>A0A1I2XFN6</accession>
<dbReference type="AlphaFoldDB" id="A0A1I2XFN6"/>
<keyword evidence="3" id="KW-1185">Reference proteome</keyword>
<sequence length="192" mass="21997">MSLNAFSHNLLMNPKLEAKYLRLEELRNPLLDELDGLDHQQLNAAPAPGKWSINQHVAHLILVEQRTLENIRYKLQRPEELQDVPFAQEAKALLMKVALHSGQKFKAPDIVANVPEVSELSALRKQWDTMRFELEDELIGFPPALLAKGVFKHPVVGYLTICQTLNFLQDHFIHHKQIMMAQKEALINQLQA</sequence>